<evidence type="ECO:0000313" key="2">
    <source>
        <dbReference type="WBParaSite" id="ES5_v2.g19375.t1"/>
    </source>
</evidence>
<dbReference type="WBParaSite" id="ES5_v2.g19375.t1">
    <property type="protein sequence ID" value="ES5_v2.g19375.t1"/>
    <property type="gene ID" value="ES5_v2.g19375"/>
</dbReference>
<sequence>MEKQIENEPYYHGLLPREDMKTMLKGNGDFLLRMSEPQKKGERAIILSMMVHEDKGETG</sequence>
<protein>
    <submittedName>
        <fullName evidence="2">SH2 domain-containing protein</fullName>
    </submittedName>
</protein>
<proteinExistence type="predicted"/>
<organism evidence="1 2">
    <name type="scientific">Panagrolaimus sp. ES5</name>
    <dbReference type="NCBI Taxonomy" id="591445"/>
    <lineage>
        <taxon>Eukaryota</taxon>
        <taxon>Metazoa</taxon>
        <taxon>Ecdysozoa</taxon>
        <taxon>Nematoda</taxon>
        <taxon>Chromadorea</taxon>
        <taxon>Rhabditida</taxon>
        <taxon>Tylenchina</taxon>
        <taxon>Panagrolaimomorpha</taxon>
        <taxon>Panagrolaimoidea</taxon>
        <taxon>Panagrolaimidae</taxon>
        <taxon>Panagrolaimus</taxon>
    </lineage>
</organism>
<reference evidence="2" key="1">
    <citation type="submission" date="2022-11" db="UniProtKB">
        <authorList>
            <consortium name="WormBaseParasite"/>
        </authorList>
    </citation>
    <scope>IDENTIFICATION</scope>
</reference>
<dbReference type="Proteomes" id="UP000887579">
    <property type="component" value="Unplaced"/>
</dbReference>
<accession>A0AC34FQ61</accession>
<name>A0AC34FQ61_9BILA</name>
<evidence type="ECO:0000313" key="1">
    <source>
        <dbReference type="Proteomes" id="UP000887579"/>
    </source>
</evidence>